<gene>
    <name evidence="3" type="ORF">TVAG_285990</name>
</gene>
<keyword evidence="2" id="KW-0472">Membrane</keyword>
<dbReference type="AlphaFoldDB" id="A2FMU3"/>
<keyword evidence="2" id="KW-1133">Transmembrane helix</keyword>
<keyword evidence="4" id="KW-1185">Reference proteome</keyword>
<accession>A2FMU3</accession>
<feature type="transmembrane region" description="Helical" evidence="2">
    <location>
        <begin position="94"/>
        <end position="117"/>
    </location>
</feature>
<dbReference type="VEuPathDB" id="TrichDB:TVAGG3_0818410"/>
<sequence>MSKLGLDNLTDCDLSIQFFPFKGSNKKIIGSMIFFACLLLSAIKYDAADLRKEMKGEVFEDEEIASSSSSEISTNSTTPTPTPTPDESGENKKIPLAIALGSFAIIIITVTIVAIILKKRQDSGKYDPDVDLGLVENEAI</sequence>
<feature type="transmembrane region" description="Helical" evidence="2">
    <location>
        <begin position="28"/>
        <end position="45"/>
    </location>
</feature>
<evidence type="ECO:0000313" key="3">
    <source>
        <dbReference type="EMBL" id="EAX93760.1"/>
    </source>
</evidence>
<dbReference type="InParanoid" id="A2FMU3"/>
<dbReference type="Proteomes" id="UP000001542">
    <property type="component" value="Unassembled WGS sequence"/>
</dbReference>
<dbReference type="EMBL" id="DS113893">
    <property type="protein sequence ID" value="EAX93760.1"/>
    <property type="molecule type" value="Genomic_DNA"/>
</dbReference>
<evidence type="ECO:0000256" key="1">
    <source>
        <dbReference type="SAM" id="MobiDB-lite"/>
    </source>
</evidence>
<reference evidence="3" key="1">
    <citation type="submission" date="2006-10" db="EMBL/GenBank/DDBJ databases">
        <authorList>
            <person name="Amadeo P."/>
            <person name="Zhao Q."/>
            <person name="Wortman J."/>
            <person name="Fraser-Liggett C."/>
            <person name="Carlton J."/>
        </authorList>
    </citation>
    <scope>NUCLEOTIDE SEQUENCE</scope>
    <source>
        <strain evidence="3">G3</strain>
    </source>
</reference>
<keyword evidence="2" id="KW-0812">Transmembrane</keyword>
<name>A2FMU3_TRIV3</name>
<dbReference type="RefSeq" id="XP_001306690.1">
    <property type="nucleotide sequence ID" value="XM_001306689.1"/>
</dbReference>
<dbReference type="VEuPathDB" id="TrichDB:TVAG_285990"/>
<proteinExistence type="predicted"/>
<feature type="region of interest" description="Disordered" evidence="1">
    <location>
        <begin position="61"/>
        <end position="91"/>
    </location>
</feature>
<evidence type="ECO:0000256" key="2">
    <source>
        <dbReference type="SAM" id="Phobius"/>
    </source>
</evidence>
<organism evidence="3 4">
    <name type="scientific">Trichomonas vaginalis (strain ATCC PRA-98 / G3)</name>
    <dbReference type="NCBI Taxonomy" id="412133"/>
    <lineage>
        <taxon>Eukaryota</taxon>
        <taxon>Metamonada</taxon>
        <taxon>Parabasalia</taxon>
        <taxon>Trichomonadida</taxon>
        <taxon>Trichomonadidae</taxon>
        <taxon>Trichomonas</taxon>
    </lineage>
</organism>
<evidence type="ECO:0000313" key="4">
    <source>
        <dbReference type="Proteomes" id="UP000001542"/>
    </source>
</evidence>
<protein>
    <submittedName>
        <fullName evidence="3">Uncharacterized protein</fullName>
    </submittedName>
</protein>
<reference evidence="3" key="2">
    <citation type="journal article" date="2007" name="Science">
        <title>Draft genome sequence of the sexually transmitted pathogen Trichomonas vaginalis.</title>
        <authorList>
            <person name="Carlton J.M."/>
            <person name="Hirt R.P."/>
            <person name="Silva J.C."/>
            <person name="Delcher A.L."/>
            <person name="Schatz M."/>
            <person name="Zhao Q."/>
            <person name="Wortman J.R."/>
            <person name="Bidwell S.L."/>
            <person name="Alsmark U.C.M."/>
            <person name="Besteiro S."/>
            <person name="Sicheritz-Ponten T."/>
            <person name="Noel C.J."/>
            <person name="Dacks J.B."/>
            <person name="Foster P.G."/>
            <person name="Simillion C."/>
            <person name="Van de Peer Y."/>
            <person name="Miranda-Saavedra D."/>
            <person name="Barton G.J."/>
            <person name="Westrop G.D."/>
            <person name="Mueller S."/>
            <person name="Dessi D."/>
            <person name="Fiori P.L."/>
            <person name="Ren Q."/>
            <person name="Paulsen I."/>
            <person name="Zhang H."/>
            <person name="Bastida-Corcuera F.D."/>
            <person name="Simoes-Barbosa A."/>
            <person name="Brown M.T."/>
            <person name="Hayes R.D."/>
            <person name="Mukherjee M."/>
            <person name="Okumura C.Y."/>
            <person name="Schneider R."/>
            <person name="Smith A.J."/>
            <person name="Vanacova S."/>
            <person name="Villalvazo M."/>
            <person name="Haas B.J."/>
            <person name="Pertea M."/>
            <person name="Feldblyum T.V."/>
            <person name="Utterback T.R."/>
            <person name="Shu C.L."/>
            <person name="Osoegawa K."/>
            <person name="de Jong P.J."/>
            <person name="Hrdy I."/>
            <person name="Horvathova L."/>
            <person name="Zubacova Z."/>
            <person name="Dolezal P."/>
            <person name="Malik S.B."/>
            <person name="Logsdon J.M. Jr."/>
            <person name="Henze K."/>
            <person name="Gupta A."/>
            <person name="Wang C.C."/>
            <person name="Dunne R.L."/>
            <person name="Upcroft J.A."/>
            <person name="Upcroft P."/>
            <person name="White O."/>
            <person name="Salzberg S.L."/>
            <person name="Tang P."/>
            <person name="Chiu C.-H."/>
            <person name="Lee Y.-S."/>
            <person name="Embley T.M."/>
            <person name="Coombs G.H."/>
            <person name="Mottram J.C."/>
            <person name="Tachezy J."/>
            <person name="Fraser-Liggett C.M."/>
            <person name="Johnson P.J."/>
        </authorList>
    </citation>
    <scope>NUCLEOTIDE SEQUENCE [LARGE SCALE GENOMIC DNA]</scope>
    <source>
        <strain evidence="3">G3</strain>
    </source>
</reference>
<dbReference type="KEGG" id="tva:4751485"/>
<feature type="compositionally biased region" description="Low complexity" evidence="1">
    <location>
        <begin position="65"/>
        <end position="79"/>
    </location>
</feature>